<comment type="caution">
    <text evidence="2">The sequence shown here is derived from an EMBL/GenBank/DDBJ whole genome shotgun (WGS) entry which is preliminary data.</text>
</comment>
<dbReference type="Proteomes" id="UP000477083">
    <property type="component" value="Unassembled WGS sequence"/>
</dbReference>
<keyword evidence="2" id="KW-0378">Hydrolase</keyword>
<sequence>MKTGFEFGLAGARLMARAAGTLWWAEPGLLCVSDLHLGKSERIARRGGTLLPPYETVDTLARLDAEIAALDPAVVICLGDSFDDLLSTELPEAEALWLARLMAGRRWIWIAGNHDPGPVGLGGAHLAECHEGPLTFRHIAVPGAGAGEVSGHYHPKARITAQGQLLSRPCFLIDRARAILPAFGTYTGGLATTDPALGALMGPEAVAVLTGRRAICLPMPRAASPASAPRRRPGSRG</sequence>
<accession>A0A6L8VGU1</accession>
<dbReference type="AlphaFoldDB" id="A0A6L8VGU1"/>
<dbReference type="GO" id="GO:0004519">
    <property type="term" value="F:endonuclease activity"/>
    <property type="evidence" value="ECO:0007669"/>
    <property type="project" value="UniProtKB-KW"/>
</dbReference>
<dbReference type="EMBL" id="WWNR01000005">
    <property type="protein sequence ID" value="MZQ89364.1"/>
    <property type="molecule type" value="Genomic_DNA"/>
</dbReference>
<name>A0A6L8VGU1_9RHOB</name>
<reference evidence="2 3" key="1">
    <citation type="submission" date="2020-01" db="EMBL/GenBank/DDBJ databases">
        <title>Frigidibacter albus SP32T (=CGMCC 1.13995T).</title>
        <authorList>
            <person name="Liao X."/>
        </authorList>
    </citation>
    <scope>NUCLEOTIDE SEQUENCE [LARGE SCALE GENOMIC DNA]</scope>
    <source>
        <strain evidence="2 3">SP32</strain>
    </source>
</reference>
<dbReference type="NCBIfam" id="TIGR04123">
    <property type="entry name" value="P_estr_lig_assc"/>
    <property type="match status" value="1"/>
</dbReference>
<keyword evidence="2" id="KW-0436">Ligase</keyword>
<keyword evidence="2" id="KW-0540">Nuclease</keyword>
<dbReference type="PANTHER" id="PTHR39323:SF1">
    <property type="entry name" value="BLR1149 PROTEIN"/>
    <property type="match status" value="1"/>
</dbReference>
<dbReference type="GO" id="GO:0016787">
    <property type="term" value="F:hydrolase activity"/>
    <property type="evidence" value="ECO:0007669"/>
    <property type="project" value="UniProtKB-KW"/>
</dbReference>
<dbReference type="PIRSF" id="PIRSF000887">
    <property type="entry name" value="Pesterase_MJ0037"/>
    <property type="match status" value="1"/>
</dbReference>
<dbReference type="SUPFAM" id="SSF56300">
    <property type="entry name" value="Metallo-dependent phosphatases"/>
    <property type="match status" value="1"/>
</dbReference>
<evidence type="ECO:0000313" key="3">
    <source>
        <dbReference type="Proteomes" id="UP000477083"/>
    </source>
</evidence>
<dbReference type="InterPro" id="IPR029052">
    <property type="entry name" value="Metallo-depent_PP-like"/>
</dbReference>
<dbReference type="InterPro" id="IPR024173">
    <property type="entry name" value="Pesterase_MJ0037-like"/>
</dbReference>
<protein>
    <submittedName>
        <fullName evidence="2">Ligase-associated DNA damage response endonuclease PdeM</fullName>
        <ecNumber evidence="2">3.1.-.-</ecNumber>
    </submittedName>
</protein>
<dbReference type="OrthoDB" id="9795838at2"/>
<evidence type="ECO:0000259" key="1">
    <source>
        <dbReference type="Pfam" id="PF00149"/>
    </source>
</evidence>
<dbReference type="GO" id="GO:0016874">
    <property type="term" value="F:ligase activity"/>
    <property type="evidence" value="ECO:0007669"/>
    <property type="project" value="UniProtKB-KW"/>
</dbReference>
<gene>
    <name evidence="2" type="primary">pdeM</name>
    <name evidence="2" type="ORF">GS660_09710</name>
</gene>
<keyword evidence="2" id="KW-0255">Endonuclease</keyword>
<dbReference type="InterPro" id="IPR026336">
    <property type="entry name" value="PdeM-like"/>
</dbReference>
<dbReference type="Pfam" id="PF00149">
    <property type="entry name" value="Metallophos"/>
    <property type="match status" value="1"/>
</dbReference>
<keyword evidence="3" id="KW-1185">Reference proteome</keyword>
<dbReference type="Gene3D" id="3.60.21.10">
    <property type="match status" value="1"/>
</dbReference>
<feature type="domain" description="Calcineurin-like phosphoesterase" evidence="1">
    <location>
        <begin position="30"/>
        <end position="138"/>
    </location>
</feature>
<dbReference type="RefSeq" id="WP_161345859.1">
    <property type="nucleotide sequence ID" value="NZ_BMGW01000005.1"/>
</dbReference>
<organism evidence="2 3">
    <name type="scientific">Frigidibacter albus</name>
    <dbReference type="NCBI Taxonomy" id="1465486"/>
    <lineage>
        <taxon>Bacteria</taxon>
        <taxon>Pseudomonadati</taxon>
        <taxon>Pseudomonadota</taxon>
        <taxon>Alphaproteobacteria</taxon>
        <taxon>Rhodobacterales</taxon>
        <taxon>Paracoccaceae</taxon>
        <taxon>Frigidibacter</taxon>
    </lineage>
</organism>
<proteinExistence type="predicted"/>
<dbReference type="EC" id="3.1.-.-" evidence="2"/>
<dbReference type="InterPro" id="IPR004843">
    <property type="entry name" value="Calcineurin-like_PHP"/>
</dbReference>
<dbReference type="PANTHER" id="PTHR39323">
    <property type="entry name" value="BLR1149 PROTEIN"/>
    <property type="match status" value="1"/>
</dbReference>
<evidence type="ECO:0000313" key="2">
    <source>
        <dbReference type="EMBL" id="MZQ89364.1"/>
    </source>
</evidence>